<dbReference type="EMBL" id="UINC01001605">
    <property type="protein sequence ID" value="SUZ84774.1"/>
    <property type="molecule type" value="Genomic_DNA"/>
</dbReference>
<dbReference type="PANTHER" id="PTHR42663:SF6">
    <property type="entry name" value="HYDROLASE C777.06C-RELATED"/>
    <property type="match status" value="1"/>
</dbReference>
<dbReference type="SUPFAM" id="SSF56281">
    <property type="entry name" value="Metallo-hydrolase/oxidoreductase"/>
    <property type="match status" value="1"/>
</dbReference>
<evidence type="ECO:0000259" key="1">
    <source>
        <dbReference type="Pfam" id="PF12706"/>
    </source>
</evidence>
<organism evidence="2">
    <name type="scientific">marine metagenome</name>
    <dbReference type="NCBI Taxonomy" id="408172"/>
    <lineage>
        <taxon>unclassified sequences</taxon>
        <taxon>metagenomes</taxon>
        <taxon>ecological metagenomes</taxon>
    </lineage>
</organism>
<proteinExistence type="predicted"/>
<sequence length="258" mass="28542">MRLTFLGTGTSFGVPVVGCDCDVCTSDDIRDKRTRHGALLELDEGTLLVDTPPELRLQLLAAGVGNVDAVWYTHPHADHVHGIDDLRAFTARQRRDIPAFVPKEYDDLFRTRFSYIFDDTFQPPEGTTKPCICLKPFGPDEATTILGHRFEPVVVPHGPIDVYGFRVGPLGYVTDAKELPAAALETLKGVNVLVLNALWFGKPHPTHFNVEEAVEAAKTVGAERNYLVHLSHRVGHQELLDRLPENVSPAYDGLSIEI</sequence>
<dbReference type="InterPro" id="IPR036866">
    <property type="entry name" value="RibonucZ/Hydroxyglut_hydro"/>
</dbReference>
<name>A0A381R0L9_9ZZZZ</name>
<dbReference type="Gene3D" id="3.60.15.10">
    <property type="entry name" value="Ribonuclease Z/Hydroxyacylglutathione hydrolase-like"/>
    <property type="match status" value="1"/>
</dbReference>
<dbReference type="Pfam" id="PF12706">
    <property type="entry name" value="Lactamase_B_2"/>
    <property type="match status" value="1"/>
</dbReference>
<accession>A0A381R0L9</accession>
<reference evidence="2" key="1">
    <citation type="submission" date="2018-05" db="EMBL/GenBank/DDBJ databases">
        <authorList>
            <person name="Lanie J.A."/>
            <person name="Ng W.-L."/>
            <person name="Kazmierczak K.M."/>
            <person name="Andrzejewski T.M."/>
            <person name="Davidsen T.M."/>
            <person name="Wayne K.J."/>
            <person name="Tettelin H."/>
            <person name="Glass J.I."/>
            <person name="Rusch D."/>
            <person name="Podicherti R."/>
            <person name="Tsui H.-C.T."/>
            <person name="Winkler M.E."/>
        </authorList>
    </citation>
    <scope>NUCLEOTIDE SEQUENCE</scope>
</reference>
<feature type="domain" description="Metallo-beta-lactamase" evidence="1">
    <location>
        <begin position="47"/>
        <end position="229"/>
    </location>
</feature>
<gene>
    <name evidence="2" type="ORF">METZ01_LOCUS37628</name>
</gene>
<dbReference type="AlphaFoldDB" id="A0A381R0L9"/>
<dbReference type="PANTHER" id="PTHR42663">
    <property type="entry name" value="HYDROLASE C777.06C-RELATED-RELATED"/>
    <property type="match status" value="1"/>
</dbReference>
<dbReference type="InterPro" id="IPR001279">
    <property type="entry name" value="Metallo-B-lactamas"/>
</dbReference>
<dbReference type="CDD" id="cd16279">
    <property type="entry name" value="metallo-hydrolase-like_MBL-fold"/>
    <property type="match status" value="1"/>
</dbReference>
<protein>
    <recommendedName>
        <fullName evidence="1">Metallo-beta-lactamase domain-containing protein</fullName>
    </recommendedName>
</protein>
<evidence type="ECO:0000313" key="2">
    <source>
        <dbReference type="EMBL" id="SUZ84774.1"/>
    </source>
</evidence>